<organism evidence="3 4">
    <name type="scientific">Dorea acetigenes</name>
    <dbReference type="NCBI Taxonomy" id="2981787"/>
    <lineage>
        <taxon>Bacteria</taxon>
        <taxon>Bacillati</taxon>
        <taxon>Bacillota</taxon>
        <taxon>Clostridia</taxon>
        <taxon>Lachnospirales</taxon>
        <taxon>Lachnospiraceae</taxon>
        <taxon>Dorea</taxon>
    </lineage>
</organism>
<dbReference type="PANTHER" id="PTHR47566:SF1">
    <property type="entry name" value="PROTEIN NUD1"/>
    <property type="match status" value="1"/>
</dbReference>
<accession>A0ABT2RLE1</accession>
<gene>
    <name evidence="3" type="ORF">OCV99_06615</name>
</gene>
<dbReference type="Gene3D" id="2.60.40.10">
    <property type="entry name" value="Immunoglobulins"/>
    <property type="match status" value="2"/>
</dbReference>
<keyword evidence="4" id="KW-1185">Reference proteome</keyword>
<dbReference type="PROSITE" id="PS00018">
    <property type="entry name" value="EF_HAND_1"/>
    <property type="match status" value="2"/>
</dbReference>
<keyword evidence="2" id="KW-0677">Repeat</keyword>
<dbReference type="InterPro" id="IPR018247">
    <property type="entry name" value="EF_Hand_1_Ca_BS"/>
</dbReference>
<dbReference type="Proteomes" id="UP001652431">
    <property type="component" value="Unassembled WGS sequence"/>
</dbReference>
<dbReference type="RefSeq" id="WP_158369318.1">
    <property type="nucleotide sequence ID" value="NZ_JAOQJU010000005.1"/>
</dbReference>
<name>A0ABT2RLE1_9FIRM</name>
<evidence type="ECO:0000256" key="2">
    <source>
        <dbReference type="ARBA" id="ARBA00022737"/>
    </source>
</evidence>
<sequence>MKLNSTSLKSLDCSYNQLTTLELGNNNSLELLNCMDNRLTTLNLDSASSLQQLLCYGNQLKALDLSDYTALRYLDCHDNQLVTLDLTNNINLIELDCRNNQLTSLSCETTSLQMSSIYVKTSGNVYRIPLTASRTFNLAALPDGFDVKRASGWRGGSVTKTASRYTLVVDEDSNEVTYWYACKENAAGTMMVKLVVDTTLPVPLTFDQNPEFDIEENYVGKPIDAYSVAESAEGGVLPYVYSKSAGPDWIQVSSEGIVSGTPQAVGENQDLIVRVTDGEGAYKEITIHVADTAEEAVIDGTNFPDETFRAYIAEEKDLDHDGKLSPAEIREVQAIDVPSRGITDLKGIEFFGELTELRCGDNNLTVLDVSNNGKLQALDCNSNILTALDVSKNENLQKLNCSSNELAALDLSNNRYLSELSCSGNQLAGLELKNTSVTEHFYSDKEADGEEYNYNRRFITLDEENSFNLSGFEDGFDSSRAYGWVGGMVSGDTLFVDKDAEEVLYKYDCGNNQNMTVKLVIKDYVEGELRFVKDEVFDVGINYVNEPIEPYSVAEAASGGVLPYTFSKVSGPDWLIVSAGGTIRGTPRAEGANPDLILRVTDSDGAYKEMTLHVDDTKDGIAIDAIHFPDEKFRAYIAEEKDLNQNGSLSVDEIKAVKDMDVSFSDISDLKGIEFFSALEELNCSNNKLTSLDISRNQKLKTLYCVFNELTAIDVSKNKELASLSCSSNKLTALDVSKNAGLKELQCDNNMLKTLDVSKNPELERLDCGSCGLTALDVGNNLPLYFLDCSDNDLKALDVSKNAALSTLSCNNTDLMVLDVSSNKKLQGLACKSNKLTVLDVSQNPELSDLNCASNQLSALDVSQETVMAELQ</sequence>
<dbReference type="EMBL" id="JAOQJU010000005">
    <property type="protein sequence ID" value="MCU6686232.1"/>
    <property type="molecule type" value="Genomic_DNA"/>
</dbReference>
<dbReference type="SUPFAM" id="SSF52058">
    <property type="entry name" value="L domain-like"/>
    <property type="match status" value="3"/>
</dbReference>
<dbReference type="Gene3D" id="3.80.10.10">
    <property type="entry name" value="Ribonuclease Inhibitor"/>
    <property type="match status" value="3"/>
</dbReference>
<protein>
    <submittedName>
        <fullName evidence="3">Leucine-rich repeat domain-containing protein</fullName>
    </submittedName>
</protein>
<evidence type="ECO:0000256" key="1">
    <source>
        <dbReference type="ARBA" id="ARBA00022614"/>
    </source>
</evidence>
<dbReference type="InterPro" id="IPR013783">
    <property type="entry name" value="Ig-like_fold"/>
</dbReference>
<evidence type="ECO:0000313" key="4">
    <source>
        <dbReference type="Proteomes" id="UP001652431"/>
    </source>
</evidence>
<dbReference type="InterPro" id="IPR032675">
    <property type="entry name" value="LRR_dom_sf"/>
</dbReference>
<dbReference type="PANTHER" id="PTHR47566">
    <property type="match status" value="1"/>
</dbReference>
<keyword evidence="1" id="KW-0433">Leucine-rich repeat</keyword>
<evidence type="ECO:0000313" key="3">
    <source>
        <dbReference type="EMBL" id="MCU6686232.1"/>
    </source>
</evidence>
<comment type="caution">
    <text evidence="3">The sequence shown here is derived from an EMBL/GenBank/DDBJ whole genome shotgun (WGS) entry which is preliminary data.</text>
</comment>
<reference evidence="3 4" key="1">
    <citation type="journal article" date="2021" name="ISME Commun">
        <title>Automated analysis of genomic sequences facilitates high-throughput and comprehensive description of bacteria.</title>
        <authorList>
            <person name="Hitch T.C.A."/>
        </authorList>
    </citation>
    <scope>NUCLEOTIDE SEQUENCE [LARGE SCALE GENOMIC DNA]</scope>
    <source>
        <strain evidence="3 4">Sanger_03</strain>
    </source>
</reference>
<dbReference type="InterPro" id="IPR052574">
    <property type="entry name" value="CDIRP"/>
</dbReference>
<proteinExistence type="predicted"/>